<dbReference type="InterPro" id="IPR027417">
    <property type="entry name" value="P-loop_NTPase"/>
</dbReference>
<dbReference type="RefSeq" id="WP_192143930.1">
    <property type="nucleotide sequence ID" value="NZ_JACYXZ010000003.1"/>
</dbReference>
<evidence type="ECO:0000256" key="1">
    <source>
        <dbReference type="ARBA" id="ARBA00001946"/>
    </source>
</evidence>
<dbReference type="Gene3D" id="3.40.50.300">
    <property type="entry name" value="P-loop containing nucleotide triphosphate hydrolases"/>
    <property type="match status" value="1"/>
</dbReference>
<comment type="cofactor">
    <cofactor evidence="1 10">
        <name>Mg(2+)</name>
        <dbReference type="ChEBI" id="CHEBI:18420"/>
    </cofactor>
</comment>
<evidence type="ECO:0000256" key="10">
    <source>
        <dbReference type="HAMAP-Rule" id="MF_00185"/>
    </source>
</evidence>
<organism evidence="14 15">
    <name type="scientific">Nocardioides donggukensis</name>
    <dbReference type="NCBI Taxonomy" id="2774019"/>
    <lineage>
        <taxon>Bacteria</taxon>
        <taxon>Bacillati</taxon>
        <taxon>Actinomycetota</taxon>
        <taxon>Actinomycetes</taxon>
        <taxon>Propionibacteriales</taxon>
        <taxon>Nocardioidaceae</taxon>
        <taxon>Nocardioides</taxon>
    </lineage>
</organism>
<reference evidence="14" key="1">
    <citation type="submission" date="2020-09" db="EMBL/GenBank/DDBJ databases">
        <title>Nocardioides sp. strain MJB4 16S ribosomal RNA gene Genome sequencing and assembly.</title>
        <authorList>
            <person name="Kim I."/>
        </authorList>
    </citation>
    <scope>NUCLEOTIDE SEQUENCE</scope>
    <source>
        <strain evidence="14">MJB4</strain>
    </source>
</reference>
<accession>A0A927K514</accession>
<keyword evidence="5 10" id="KW-0819">tRNA processing</keyword>
<proteinExistence type="inferred from homology"/>
<comment type="subunit">
    <text evidence="10">Monomer.</text>
</comment>
<dbReference type="EC" id="2.5.1.75" evidence="10"/>
<evidence type="ECO:0000256" key="12">
    <source>
        <dbReference type="RuleBase" id="RU003784"/>
    </source>
</evidence>
<keyword evidence="6 10" id="KW-0547">Nucleotide-binding</keyword>
<protein>
    <recommendedName>
        <fullName evidence="10">tRNA dimethylallyltransferase</fullName>
        <ecNumber evidence="10">2.5.1.75</ecNumber>
    </recommendedName>
    <alternativeName>
        <fullName evidence="10">Dimethylallyl diphosphate:tRNA dimethylallyltransferase</fullName>
        <shortName evidence="10">DMAPP:tRNA dimethylallyltransferase</shortName>
        <shortName evidence="10">DMATase</shortName>
    </alternativeName>
    <alternativeName>
        <fullName evidence="10">Isopentenyl-diphosphate:tRNA isopentenyltransferase</fullName>
        <shortName evidence="10">IPP transferase</shortName>
        <shortName evidence="10">IPPT</shortName>
        <shortName evidence="10">IPTase</shortName>
    </alternativeName>
</protein>
<keyword evidence="7 10" id="KW-0067">ATP-binding</keyword>
<evidence type="ECO:0000256" key="8">
    <source>
        <dbReference type="ARBA" id="ARBA00022842"/>
    </source>
</evidence>
<evidence type="ECO:0000256" key="2">
    <source>
        <dbReference type="ARBA" id="ARBA00003213"/>
    </source>
</evidence>
<feature type="binding site" evidence="10">
    <location>
        <begin position="17"/>
        <end position="22"/>
    </location>
    <ligand>
        <name>substrate</name>
    </ligand>
</feature>
<dbReference type="Proteomes" id="UP000616839">
    <property type="component" value="Unassembled WGS sequence"/>
</dbReference>
<dbReference type="NCBIfam" id="TIGR00174">
    <property type="entry name" value="miaA"/>
    <property type="match status" value="1"/>
</dbReference>
<feature type="site" description="Interaction with substrate tRNA" evidence="10">
    <location>
        <position position="127"/>
    </location>
</feature>
<dbReference type="GO" id="GO:0006400">
    <property type="term" value="P:tRNA modification"/>
    <property type="evidence" value="ECO:0007669"/>
    <property type="project" value="TreeGrafter"/>
</dbReference>
<dbReference type="SUPFAM" id="SSF52540">
    <property type="entry name" value="P-loop containing nucleoside triphosphate hydrolases"/>
    <property type="match status" value="2"/>
</dbReference>
<gene>
    <name evidence="10 14" type="primary">miaA</name>
    <name evidence="14" type="ORF">IE331_13545</name>
</gene>
<name>A0A927K514_9ACTN</name>
<dbReference type="InterPro" id="IPR039657">
    <property type="entry name" value="Dimethylallyltransferase"/>
</dbReference>
<dbReference type="AlphaFoldDB" id="A0A927K514"/>
<dbReference type="PANTHER" id="PTHR11088">
    <property type="entry name" value="TRNA DIMETHYLALLYLTRANSFERASE"/>
    <property type="match status" value="1"/>
</dbReference>
<comment type="caution">
    <text evidence="14">The sequence shown here is derived from an EMBL/GenBank/DDBJ whole genome shotgun (WGS) entry which is preliminary data.</text>
</comment>
<evidence type="ECO:0000256" key="3">
    <source>
        <dbReference type="ARBA" id="ARBA00005842"/>
    </source>
</evidence>
<dbReference type="GO" id="GO:0005524">
    <property type="term" value="F:ATP binding"/>
    <property type="evidence" value="ECO:0007669"/>
    <property type="project" value="UniProtKB-UniRule"/>
</dbReference>
<dbReference type="EMBL" id="JACYXZ010000003">
    <property type="protein sequence ID" value="MBD8870654.1"/>
    <property type="molecule type" value="Genomic_DNA"/>
</dbReference>
<dbReference type="InterPro" id="IPR018022">
    <property type="entry name" value="IPT"/>
</dbReference>
<dbReference type="PANTHER" id="PTHR11088:SF60">
    <property type="entry name" value="TRNA DIMETHYLALLYLTRANSFERASE"/>
    <property type="match status" value="1"/>
</dbReference>
<comment type="caution">
    <text evidence="10">Lacks conserved residue(s) required for the propagation of feature annotation.</text>
</comment>
<dbReference type="HAMAP" id="MF_00185">
    <property type="entry name" value="IPP_trans"/>
    <property type="match status" value="1"/>
</dbReference>
<sequence length="320" mass="34163">MTGRRALPPVVAVVGATASGKTDLSLDLAERLGGQIVNTDAMQVYRGMDIGTAKLPPAQRRGITHHLLDLMEVTETASVAQFQTMARSVIADLRSQGIVPVLVGGSALYTRAVLDHFTFPGTDPDVRGALEQELAEVGSGVLHRRLAERDPAAASGILPSNGRRVVRALEVIELTGRPFSASLPRLEYALPQAHQIGVAVDRETLDRRIAARVEAMFDAGLVAEVADLRERGLAGSRTASRAIGYAEVLRHLAGEIGEDEAREATRVATRRFARKQDSWFHKDPRITWVDGLDPSRLADAVAALPALPALPPGPPGPLAG</sequence>
<evidence type="ECO:0000256" key="7">
    <source>
        <dbReference type="ARBA" id="ARBA00022840"/>
    </source>
</evidence>
<evidence type="ECO:0000256" key="4">
    <source>
        <dbReference type="ARBA" id="ARBA00022679"/>
    </source>
</evidence>
<evidence type="ECO:0000256" key="13">
    <source>
        <dbReference type="RuleBase" id="RU003785"/>
    </source>
</evidence>
<keyword evidence="8 10" id="KW-0460">Magnesium</keyword>
<evidence type="ECO:0000313" key="14">
    <source>
        <dbReference type="EMBL" id="MBD8870654.1"/>
    </source>
</evidence>
<dbReference type="Pfam" id="PF01715">
    <property type="entry name" value="IPPT"/>
    <property type="match status" value="1"/>
</dbReference>
<comment type="catalytic activity">
    <reaction evidence="9 10 11">
        <text>adenosine(37) in tRNA + dimethylallyl diphosphate = N(6)-dimethylallyladenosine(37) in tRNA + diphosphate</text>
        <dbReference type="Rhea" id="RHEA:26482"/>
        <dbReference type="Rhea" id="RHEA-COMP:10162"/>
        <dbReference type="Rhea" id="RHEA-COMP:10375"/>
        <dbReference type="ChEBI" id="CHEBI:33019"/>
        <dbReference type="ChEBI" id="CHEBI:57623"/>
        <dbReference type="ChEBI" id="CHEBI:74411"/>
        <dbReference type="ChEBI" id="CHEBI:74415"/>
        <dbReference type="EC" id="2.5.1.75"/>
    </reaction>
</comment>
<dbReference type="GO" id="GO:0052381">
    <property type="term" value="F:tRNA dimethylallyltransferase activity"/>
    <property type="evidence" value="ECO:0007669"/>
    <property type="project" value="UniProtKB-UniRule"/>
</dbReference>
<comment type="function">
    <text evidence="2 10 12">Catalyzes the transfer of a dimethylallyl group onto the adenine at position 37 in tRNAs that read codons beginning with uridine, leading to the formation of N6-(dimethylallyl)adenosine (i(6)A).</text>
</comment>
<keyword evidence="15" id="KW-1185">Reference proteome</keyword>
<comment type="similarity">
    <text evidence="3 10 13">Belongs to the IPP transferase family.</text>
</comment>
<evidence type="ECO:0000313" key="15">
    <source>
        <dbReference type="Proteomes" id="UP000616839"/>
    </source>
</evidence>
<feature type="site" description="Interaction with substrate tRNA" evidence="10">
    <location>
        <position position="106"/>
    </location>
</feature>
<keyword evidence="4 10" id="KW-0808">Transferase</keyword>
<dbReference type="Gene3D" id="1.10.20.140">
    <property type="match status" value="1"/>
</dbReference>
<evidence type="ECO:0000256" key="6">
    <source>
        <dbReference type="ARBA" id="ARBA00022741"/>
    </source>
</evidence>
<evidence type="ECO:0000256" key="9">
    <source>
        <dbReference type="ARBA" id="ARBA00049563"/>
    </source>
</evidence>
<evidence type="ECO:0000256" key="11">
    <source>
        <dbReference type="RuleBase" id="RU003783"/>
    </source>
</evidence>
<feature type="binding site" evidence="10">
    <location>
        <begin position="15"/>
        <end position="22"/>
    </location>
    <ligand>
        <name>ATP</name>
        <dbReference type="ChEBI" id="CHEBI:30616"/>
    </ligand>
</feature>
<evidence type="ECO:0000256" key="5">
    <source>
        <dbReference type="ARBA" id="ARBA00022694"/>
    </source>
</evidence>
<dbReference type="FunFam" id="1.10.20.140:FF:000001">
    <property type="entry name" value="tRNA dimethylallyltransferase"/>
    <property type="match status" value="1"/>
</dbReference>